<dbReference type="CDD" id="cd19494">
    <property type="entry name" value="Elp4"/>
    <property type="match status" value="1"/>
</dbReference>
<dbReference type="PANTHER" id="PTHR12896:SF1">
    <property type="entry name" value="ELONGATOR COMPLEX PROTEIN 4"/>
    <property type="match status" value="1"/>
</dbReference>
<accession>A0A8S1HEN2</accession>
<dbReference type="OrthoDB" id="289162at2759"/>
<evidence type="ECO:0000256" key="3">
    <source>
        <dbReference type="ARBA" id="ARBA00005043"/>
    </source>
</evidence>
<dbReference type="GO" id="GO:0008023">
    <property type="term" value="C:transcription elongation factor complex"/>
    <property type="evidence" value="ECO:0007669"/>
    <property type="project" value="TreeGrafter"/>
</dbReference>
<dbReference type="InterPro" id="IPR008728">
    <property type="entry name" value="Elongator_complex_protein_4"/>
</dbReference>
<comment type="similarity">
    <text evidence="4">Belongs to the ELP4 family.</text>
</comment>
<dbReference type="PANTHER" id="PTHR12896">
    <property type="entry name" value="PAX6 NEIGHBOR PROTEIN PAXNEB"/>
    <property type="match status" value="1"/>
</dbReference>
<evidence type="ECO:0000256" key="4">
    <source>
        <dbReference type="ARBA" id="ARBA00007573"/>
    </source>
</evidence>
<keyword evidence="8" id="KW-0539">Nucleus</keyword>
<dbReference type="Proteomes" id="UP000835052">
    <property type="component" value="Unassembled WGS sequence"/>
</dbReference>
<dbReference type="EMBL" id="CAJGYM010000042">
    <property type="protein sequence ID" value="CAD6194214.1"/>
    <property type="molecule type" value="Genomic_DNA"/>
</dbReference>
<keyword evidence="6" id="KW-0963">Cytoplasm</keyword>
<evidence type="ECO:0000256" key="6">
    <source>
        <dbReference type="ARBA" id="ARBA00022490"/>
    </source>
</evidence>
<dbReference type="InterPro" id="IPR027417">
    <property type="entry name" value="P-loop_NTPase"/>
</dbReference>
<evidence type="ECO:0000256" key="5">
    <source>
        <dbReference type="ARBA" id="ARBA00020265"/>
    </source>
</evidence>
<evidence type="ECO:0000313" key="10">
    <source>
        <dbReference type="Proteomes" id="UP000835052"/>
    </source>
</evidence>
<comment type="subcellular location">
    <subcellularLocation>
        <location evidence="2">Cytoplasm</location>
    </subcellularLocation>
    <subcellularLocation>
        <location evidence="1">Nucleus</location>
    </subcellularLocation>
</comment>
<reference evidence="9" key="1">
    <citation type="submission" date="2020-10" db="EMBL/GenBank/DDBJ databases">
        <authorList>
            <person name="Kikuchi T."/>
        </authorList>
    </citation>
    <scope>NUCLEOTIDE SEQUENCE</scope>
    <source>
        <strain evidence="9">NKZ352</strain>
    </source>
</reference>
<comment type="pathway">
    <text evidence="3">tRNA modification; 5-methoxycarbonylmethyl-2-thiouridine-tRNA biosynthesis.</text>
</comment>
<evidence type="ECO:0000256" key="1">
    <source>
        <dbReference type="ARBA" id="ARBA00004123"/>
    </source>
</evidence>
<dbReference type="Gene3D" id="3.40.50.300">
    <property type="entry name" value="P-loop containing nucleotide triphosphate hydrolases"/>
    <property type="match status" value="1"/>
</dbReference>
<keyword evidence="7" id="KW-0819">tRNA processing</keyword>
<dbReference type="AlphaFoldDB" id="A0A8S1HEN2"/>
<evidence type="ECO:0000256" key="8">
    <source>
        <dbReference type="ARBA" id="ARBA00023242"/>
    </source>
</evidence>
<dbReference type="Pfam" id="PF05625">
    <property type="entry name" value="PAXNEB"/>
    <property type="match status" value="1"/>
</dbReference>
<evidence type="ECO:0000256" key="2">
    <source>
        <dbReference type="ARBA" id="ARBA00004496"/>
    </source>
</evidence>
<dbReference type="GO" id="GO:0033588">
    <property type="term" value="C:elongator holoenzyme complex"/>
    <property type="evidence" value="ECO:0007669"/>
    <property type="project" value="InterPro"/>
</dbReference>
<proteinExistence type="inferred from homology"/>
<sequence length="322" mass="35873">MNIGDVVQIAGCSTKRRLLETSSGSEAFDTLCGGALPNSGIVLLNEPRSRKFHTFLTRYFLAEGLHHKHACVIIGPDSDNNEVLRSGIPSRKEAEVRAEPRNQPAGDDALRIAWRYENARAEPANLSKKESYDFFAPIEDPQDVVVFSSCSYRDVYEFISNTINQDEKHTKTSGRGGPPKNFLRVVIQNIGSPLWTDSEDLPKFLILLRALMRTAYGIVYLSTNSLNLSEKLARQLEVVADIHVELVAFKDEEKQQMKHLGPANGYFRLVSLSRLATVGTHTPPILDLVFEASRKGFEIRVLHLPPAVNEPSPAKNACNVDF</sequence>
<protein>
    <recommendedName>
        <fullName evidence="5">Elongator complex protein 4</fullName>
    </recommendedName>
</protein>
<name>A0A8S1HEN2_9PELO</name>
<evidence type="ECO:0000313" key="9">
    <source>
        <dbReference type="EMBL" id="CAD6194214.1"/>
    </source>
</evidence>
<comment type="caution">
    <text evidence="9">The sequence shown here is derived from an EMBL/GenBank/DDBJ whole genome shotgun (WGS) entry which is preliminary data.</text>
</comment>
<keyword evidence="10" id="KW-1185">Reference proteome</keyword>
<dbReference type="GO" id="GO:0005737">
    <property type="term" value="C:cytoplasm"/>
    <property type="evidence" value="ECO:0007669"/>
    <property type="project" value="UniProtKB-SubCell"/>
</dbReference>
<organism evidence="9 10">
    <name type="scientific">Caenorhabditis auriculariae</name>
    <dbReference type="NCBI Taxonomy" id="2777116"/>
    <lineage>
        <taxon>Eukaryota</taxon>
        <taxon>Metazoa</taxon>
        <taxon>Ecdysozoa</taxon>
        <taxon>Nematoda</taxon>
        <taxon>Chromadorea</taxon>
        <taxon>Rhabditida</taxon>
        <taxon>Rhabditina</taxon>
        <taxon>Rhabditomorpha</taxon>
        <taxon>Rhabditoidea</taxon>
        <taxon>Rhabditidae</taxon>
        <taxon>Peloderinae</taxon>
        <taxon>Caenorhabditis</taxon>
    </lineage>
</organism>
<dbReference type="GO" id="GO:0002098">
    <property type="term" value="P:tRNA wobble uridine modification"/>
    <property type="evidence" value="ECO:0007669"/>
    <property type="project" value="InterPro"/>
</dbReference>
<gene>
    <name evidence="9" type="ORF">CAUJ_LOCUS10133</name>
</gene>
<evidence type="ECO:0000256" key="7">
    <source>
        <dbReference type="ARBA" id="ARBA00022694"/>
    </source>
</evidence>